<protein>
    <submittedName>
        <fullName evidence="2">Uncharacterized protein</fullName>
    </submittedName>
</protein>
<dbReference type="AlphaFoldDB" id="A0A127JX16"/>
<dbReference type="EMBL" id="CP010951">
    <property type="protein sequence ID" value="AMO24540.1"/>
    <property type="molecule type" value="Genomic_DNA"/>
</dbReference>
<dbReference type="RefSeq" id="WP_061502460.1">
    <property type="nucleotide sequence ID" value="NZ_CP010951.1"/>
</dbReference>
<keyword evidence="3" id="KW-1185">Reference proteome</keyword>
<feature type="chain" id="PRO_5007449834" evidence="1">
    <location>
        <begin position="23"/>
        <end position="98"/>
    </location>
</feature>
<dbReference type="Proteomes" id="UP000070433">
    <property type="component" value="Chromosome"/>
</dbReference>
<evidence type="ECO:0000256" key="1">
    <source>
        <dbReference type="SAM" id="SignalP"/>
    </source>
</evidence>
<keyword evidence="1" id="KW-0732">Signal</keyword>
<feature type="signal peptide" evidence="1">
    <location>
        <begin position="1"/>
        <end position="22"/>
    </location>
</feature>
<dbReference type="OrthoDB" id="9222538at2"/>
<evidence type="ECO:0000313" key="2">
    <source>
        <dbReference type="EMBL" id="AMO24540.1"/>
    </source>
</evidence>
<reference evidence="2 3" key="1">
    <citation type="journal article" date="2014" name="Int. J. Syst. Evol. Microbiol.">
        <title>Ramlibacter solisilvae sp. nov., isolated from forest soil, and emended description of the genus Ramlibacter.</title>
        <authorList>
            <person name="Lee H.J."/>
            <person name="Lee S.H."/>
            <person name="Lee S.S."/>
            <person name="Lee J.S."/>
            <person name="Kim Y."/>
            <person name="Kim S.C."/>
            <person name="Jeon C.O."/>
        </authorList>
    </citation>
    <scope>NUCLEOTIDE SEQUENCE [LARGE SCALE GENOMIC DNA]</scope>
    <source>
        <strain evidence="2 3">5-10</strain>
    </source>
</reference>
<accession>A0A127JX16</accession>
<proteinExistence type="predicted"/>
<evidence type="ECO:0000313" key="3">
    <source>
        <dbReference type="Proteomes" id="UP000070433"/>
    </source>
</evidence>
<gene>
    <name evidence="2" type="ORF">UC35_18960</name>
</gene>
<name>A0A127JX16_9BURK</name>
<organism evidence="2 3">
    <name type="scientific">Ramlibacter tataouinensis</name>
    <dbReference type="NCBI Taxonomy" id="94132"/>
    <lineage>
        <taxon>Bacteria</taxon>
        <taxon>Pseudomonadati</taxon>
        <taxon>Pseudomonadota</taxon>
        <taxon>Betaproteobacteria</taxon>
        <taxon>Burkholderiales</taxon>
        <taxon>Comamonadaceae</taxon>
        <taxon>Ramlibacter</taxon>
    </lineage>
</organism>
<sequence length="98" mass="10575">MNQPSQRIVLAALVLAALPATAQVRKDDIKVAQADDARCRKEVKDYLETLRFVRTSAGSAIGSRVAGSFVSEGELDRVVQSQGYCVGAQLLRTKGTPR</sequence>